<dbReference type="AlphaFoldDB" id="A0A3S1BSU7"/>
<dbReference type="PROSITE" id="PS00893">
    <property type="entry name" value="NUDIX_BOX"/>
    <property type="match status" value="1"/>
</dbReference>
<dbReference type="PROSITE" id="PS51462">
    <property type="entry name" value="NUDIX"/>
    <property type="match status" value="1"/>
</dbReference>
<dbReference type="EMBL" id="RZNY01000008">
    <property type="protein sequence ID" value="RUT46597.1"/>
    <property type="molecule type" value="Genomic_DNA"/>
</dbReference>
<evidence type="ECO:0000313" key="3">
    <source>
        <dbReference type="EMBL" id="RUT46597.1"/>
    </source>
</evidence>
<dbReference type="InterPro" id="IPR000086">
    <property type="entry name" value="NUDIX_hydrolase_dom"/>
</dbReference>
<gene>
    <name evidence="3" type="ORF">EJP82_12170</name>
</gene>
<organism evidence="3 4">
    <name type="scientific">Paenibacillus anaericanus</name>
    <dbReference type="NCBI Taxonomy" id="170367"/>
    <lineage>
        <taxon>Bacteria</taxon>
        <taxon>Bacillati</taxon>
        <taxon>Bacillota</taxon>
        <taxon>Bacilli</taxon>
        <taxon>Bacillales</taxon>
        <taxon>Paenibacillaceae</taxon>
        <taxon>Paenibacillus</taxon>
    </lineage>
</organism>
<proteinExistence type="predicted"/>
<evidence type="ECO:0000256" key="1">
    <source>
        <dbReference type="ARBA" id="ARBA00022801"/>
    </source>
</evidence>
<evidence type="ECO:0000313" key="4">
    <source>
        <dbReference type="Proteomes" id="UP000279446"/>
    </source>
</evidence>
<comment type="caution">
    <text evidence="3">The sequence shown here is derived from an EMBL/GenBank/DDBJ whole genome shotgun (WGS) entry which is preliminary data.</text>
</comment>
<protein>
    <submittedName>
        <fullName evidence="3">NUDIX domain-containing protein</fullName>
    </submittedName>
</protein>
<dbReference type="Gene3D" id="3.90.79.10">
    <property type="entry name" value="Nucleoside Triphosphate Pyrophosphohydrolase"/>
    <property type="match status" value="1"/>
</dbReference>
<dbReference type="InterPro" id="IPR015797">
    <property type="entry name" value="NUDIX_hydrolase-like_dom_sf"/>
</dbReference>
<dbReference type="PANTHER" id="PTHR43736:SF2">
    <property type="entry name" value="MUTT_NUDIX FAMILY PROTEIN"/>
    <property type="match status" value="1"/>
</dbReference>
<feature type="domain" description="Nudix hydrolase" evidence="2">
    <location>
        <begin position="3"/>
        <end position="137"/>
    </location>
</feature>
<dbReference type="PANTHER" id="PTHR43736">
    <property type="entry name" value="ADP-RIBOSE PYROPHOSPHATASE"/>
    <property type="match status" value="1"/>
</dbReference>
<reference evidence="3 4" key="1">
    <citation type="submission" date="2018-12" db="EMBL/GenBank/DDBJ databases">
        <authorList>
            <person name="Sun L."/>
            <person name="Chen Z."/>
        </authorList>
    </citation>
    <scope>NUCLEOTIDE SEQUENCE [LARGE SCALE GENOMIC DNA]</scope>
    <source>
        <strain evidence="3 4">DSM 15890</strain>
    </source>
</reference>
<keyword evidence="4" id="KW-1185">Reference proteome</keyword>
<name>A0A3S1BSU7_9BACL</name>
<evidence type="ECO:0000259" key="2">
    <source>
        <dbReference type="PROSITE" id="PS51462"/>
    </source>
</evidence>
<dbReference type="OrthoDB" id="9810648at2"/>
<dbReference type="InterPro" id="IPR020084">
    <property type="entry name" value="NUDIX_hydrolase_CS"/>
</dbReference>
<dbReference type="GO" id="GO:0016787">
    <property type="term" value="F:hydrolase activity"/>
    <property type="evidence" value="ECO:0007669"/>
    <property type="project" value="UniProtKB-KW"/>
</dbReference>
<dbReference type="Proteomes" id="UP000279446">
    <property type="component" value="Unassembled WGS sequence"/>
</dbReference>
<sequence>MKPSLRSEGIICDETISKVLVQCDIDETFYRFPGGTVEFGETTLEAITRELIEEFDLAITIGSLVVINENLIIIDGKEIHNCTLLYKCKLQTGSNFVDPRWHNEIEGIKLTWKTIEELQLKPLYADGILNVLKNMSTDEKHHIIIKKSY</sequence>
<dbReference type="SUPFAM" id="SSF55811">
    <property type="entry name" value="Nudix"/>
    <property type="match status" value="1"/>
</dbReference>
<dbReference type="Pfam" id="PF00293">
    <property type="entry name" value="NUDIX"/>
    <property type="match status" value="1"/>
</dbReference>
<keyword evidence="1" id="KW-0378">Hydrolase</keyword>
<accession>A0A3S1BSU7</accession>